<organism evidence="1 2">
    <name type="scientific">Sphingomonas telluris</name>
    <dbReference type="NCBI Taxonomy" id="2907998"/>
    <lineage>
        <taxon>Bacteria</taxon>
        <taxon>Pseudomonadati</taxon>
        <taxon>Pseudomonadota</taxon>
        <taxon>Alphaproteobacteria</taxon>
        <taxon>Sphingomonadales</taxon>
        <taxon>Sphingomonadaceae</taxon>
        <taxon>Sphingomonas</taxon>
    </lineage>
</organism>
<dbReference type="EMBL" id="JAKZHW010000001">
    <property type="protein sequence ID" value="MCH8614868.1"/>
    <property type="molecule type" value="Genomic_DNA"/>
</dbReference>
<comment type="caution">
    <text evidence="1">The sequence shown here is derived from an EMBL/GenBank/DDBJ whole genome shotgun (WGS) entry which is preliminary data.</text>
</comment>
<sequence>MAAANQDADQTSNQAPLDRALSMLVEALQILDAQEVPPELGARLQGVIEDLNDYAAS</sequence>
<evidence type="ECO:0000313" key="1">
    <source>
        <dbReference type="EMBL" id="MCH8614868.1"/>
    </source>
</evidence>
<evidence type="ECO:0000313" key="2">
    <source>
        <dbReference type="Proteomes" id="UP001203058"/>
    </source>
</evidence>
<name>A0ABS9VJH9_9SPHN</name>
<dbReference type="RefSeq" id="WP_241445485.1">
    <property type="nucleotide sequence ID" value="NZ_JAKZHW010000001.1"/>
</dbReference>
<gene>
    <name evidence="1" type="ORF">LZ016_01940</name>
</gene>
<protein>
    <submittedName>
        <fullName evidence="1">Uncharacterized protein</fullName>
    </submittedName>
</protein>
<reference evidence="1 2" key="1">
    <citation type="submission" date="2022-03" db="EMBL/GenBank/DDBJ databases">
        <authorList>
            <person name="Jo J.-H."/>
            <person name="Im W.-T."/>
        </authorList>
    </citation>
    <scope>NUCLEOTIDE SEQUENCE [LARGE SCALE GENOMIC DNA]</scope>
    <source>
        <strain evidence="1 2">SM33</strain>
    </source>
</reference>
<dbReference type="Proteomes" id="UP001203058">
    <property type="component" value="Unassembled WGS sequence"/>
</dbReference>
<accession>A0ABS9VJH9</accession>
<keyword evidence="2" id="KW-1185">Reference proteome</keyword>
<proteinExistence type="predicted"/>